<accession>A0A9W7D2B8</accession>
<dbReference type="InterPro" id="IPR012337">
    <property type="entry name" value="RNaseH-like_sf"/>
</dbReference>
<keyword evidence="2" id="KW-1185">Reference proteome</keyword>
<dbReference type="AlphaFoldDB" id="A0A9W7D2B8"/>
<dbReference type="EMBL" id="BSXT01003302">
    <property type="protein sequence ID" value="GMF53560.1"/>
    <property type="molecule type" value="Genomic_DNA"/>
</dbReference>
<evidence type="ECO:0000313" key="1">
    <source>
        <dbReference type="EMBL" id="GMF53560.1"/>
    </source>
</evidence>
<name>A0A9W7D2B8_9STRA</name>
<evidence type="ECO:0000313" key="2">
    <source>
        <dbReference type="Proteomes" id="UP001165121"/>
    </source>
</evidence>
<proteinExistence type="predicted"/>
<dbReference type="OrthoDB" id="162805at2759"/>
<sequence length="435" mass="49631">MVPSEPPARVKDAVNTWRNRGGFERIPPDGAYSYIDDWGVQVTYMDGHQTKKAFIRMADSGCREAMDGRNLIMLSGGKTSSAVKHLTTRRHLESSKTVNEVTTKRKRNTDIERLRTSTLYTHDPVRLNLLLETLRIINNNLPLEIVEYEESRLKEALVLRQEVPIGFFKSNLQAYPNLTMVADMWTCKTTSNKCLGLRVYLVDNDWNFKSVLLGTRKFTPAYGDGDGGIQAPFFCWIKRTLEDFELTVYNFYGATSDKGPDVQNLMKNRLHYQWEWCMAHMSHAATRASCGMTSGNNSKKTGMSLIIKKMNKVIFEIKHVEVTGDLFKELCESMTTGKSTTLLSYSDARFLSVTNAMRRGLDKWQAIEAWYDERASKATQENSKPPIFPLAGEFTTLTQLMSILQSLADFKRSCQAEMPTQVENWMILYIQHSPT</sequence>
<reference evidence="1" key="1">
    <citation type="submission" date="2023-04" db="EMBL/GenBank/DDBJ databases">
        <title>Phytophthora fragariaefolia NBRC 109709.</title>
        <authorList>
            <person name="Ichikawa N."/>
            <person name="Sato H."/>
            <person name="Tonouchi N."/>
        </authorList>
    </citation>
    <scope>NUCLEOTIDE SEQUENCE</scope>
    <source>
        <strain evidence="1">NBRC 109709</strain>
    </source>
</reference>
<dbReference type="Proteomes" id="UP001165121">
    <property type="component" value="Unassembled WGS sequence"/>
</dbReference>
<comment type="caution">
    <text evidence="1">The sequence shown here is derived from an EMBL/GenBank/DDBJ whole genome shotgun (WGS) entry which is preliminary data.</text>
</comment>
<dbReference type="SUPFAM" id="SSF53098">
    <property type="entry name" value="Ribonuclease H-like"/>
    <property type="match status" value="1"/>
</dbReference>
<organism evidence="1 2">
    <name type="scientific">Phytophthora fragariaefolia</name>
    <dbReference type="NCBI Taxonomy" id="1490495"/>
    <lineage>
        <taxon>Eukaryota</taxon>
        <taxon>Sar</taxon>
        <taxon>Stramenopiles</taxon>
        <taxon>Oomycota</taxon>
        <taxon>Peronosporomycetes</taxon>
        <taxon>Peronosporales</taxon>
        <taxon>Peronosporaceae</taxon>
        <taxon>Phytophthora</taxon>
    </lineage>
</organism>
<gene>
    <name evidence="1" type="ORF">Pfra01_002217400</name>
</gene>
<protein>
    <submittedName>
        <fullName evidence="1">Unnamed protein product</fullName>
    </submittedName>
</protein>